<keyword evidence="1" id="KW-1133">Transmembrane helix</keyword>
<feature type="transmembrane region" description="Helical" evidence="1">
    <location>
        <begin position="185"/>
        <end position="207"/>
    </location>
</feature>
<feature type="transmembrane region" description="Helical" evidence="1">
    <location>
        <begin position="219"/>
        <end position="237"/>
    </location>
</feature>
<dbReference type="Proteomes" id="UP000013909">
    <property type="component" value="Unassembled WGS sequence"/>
</dbReference>
<keyword evidence="1" id="KW-0472">Membrane</keyword>
<feature type="transmembrane region" description="Helical" evidence="1">
    <location>
        <begin position="274"/>
        <end position="297"/>
    </location>
</feature>
<keyword evidence="1" id="KW-0812">Transmembrane</keyword>
<name>R7ZNV3_9BACT</name>
<dbReference type="PATRIC" id="fig|1288963.3.peg.3646"/>
<dbReference type="AlphaFoldDB" id="R7ZNV3"/>
<proteinExistence type="predicted"/>
<dbReference type="OrthoDB" id="9778341at2"/>
<feature type="transmembrane region" description="Helical" evidence="1">
    <location>
        <begin position="160"/>
        <end position="179"/>
    </location>
</feature>
<accession>R7ZNV3</accession>
<comment type="caution">
    <text evidence="2">The sequence shown here is derived from an EMBL/GenBank/DDBJ whole genome shotgun (WGS) entry which is preliminary data.</text>
</comment>
<reference evidence="2 3" key="1">
    <citation type="submission" date="2013-02" db="EMBL/GenBank/DDBJ databases">
        <title>A novel strain isolated from Lonar lake, Maharashtra, India.</title>
        <authorList>
            <person name="Singh A."/>
        </authorList>
    </citation>
    <scope>NUCLEOTIDE SEQUENCE [LARGE SCALE GENOMIC DNA]</scope>
    <source>
        <strain evidence="2 3">AK24</strain>
    </source>
</reference>
<organism evidence="2 3">
    <name type="scientific">Lunatimonas lonarensis</name>
    <dbReference type="NCBI Taxonomy" id="1232681"/>
    <lineage>
        <taxon>Bacteria</taxon>
        <taxon>Pseudomonadati</taxon>
        <taxon>Bacteroidota</taxon>
        <taxon>Cytophagia</taxon>
        <taxon>Cytophagales</taxon>
        <taxon>Cyclobacteriaceae</taxon>
    </lineage>
</organism>
<sequence length="364" mass="42962">MEEKYKQYEKTIKKKHSFAWTPKYASEFTTRLSAKEFIAIAEKTFKDLGWDIVYQDDKSIEAKRSEKSLGTERWTEGITATFEYGKIKVKSVTLGNEMWDVGRNSKRVQLFIYAFQETEKSFDREELQNLVSEKETINNWDDYEVPDSLPKPDEVREPKFYIHIVGCSILTILIAFLLAKVSISGFYIIGLFEFLVGFVIGFTFKYLIKFSNFTNYDKLHYVILGTVGLTYLLNQYFQYEIILYENNYDRIGFFEFLKIKFEQGLTIKKLNTGWIGLLVHWILQLVITYYVTVMAVIRNLTKYQLDRVPPEVVDFAFYHFVKDKTEDQVRKELTLKGWRETQNQDEVFEAIGALQTTQDVNRMQ</sequence>
<evidence type="ECO:0000313" key="3">
    <source>
        <dbReference type="Proteomes" id="UP000013909"/>
    </source>
</evidence>
<evidence type="ECO:0000313" key="2">
    <source>
        <dbReference type="EMBL" id="EON75762.1"/>
    </source>
</evidence>
<protein>
    <recommendedName>
        <fullName evidence="4">Transmembrane protein</fullName>
    </recommendedName>
</protein>
<keyword evidence="3" id="KW-1185">Reference proteome</keyword>
<dbReference type="EMBL" id="AQHR01000096">
    <property type="protein sequence ID" value="EON75762.1"/>
    <property type="molecule type" value="Genomic_DNA"/>
</dbReference>
<dbReference type="RefSeq" id="WP_010855784.1">
    <property type="nucleotide sequence ID" value="NZ_AQHR01000096.1"/>
</dbReference>
<evidence type="ECO:0008006" key="4">
    <source>
        <dbReference type="Google" id="ProtNLM"/>
    </source>
</evidence>
<gene>
    <name evidence="2" type="ORF">ADIS_3653</name>
</gene>
<dbReference type="STRING" id="1232681.ADIS_3653"/>
<evidence type="ECO:0000256" key="1">
    <source>
        <dbReference type="SAM" id="Phobius"/>
    </source>
</evidence>